<dbReference type="STRING" id="871652.SAMN04515673_11224"/>
<accession>A0A1I6EHA7</accession>
<dbReference type="AlphaFoldDB" id="A0A1I6EHA7"/>
<dbReference type="SUPFAM" id="SSF53067">
    <property type="entry name" value="Actin-like ATPase domain"/>
    <property type="match status" value="1"/>
</dbReference>
<dbReference type="InterPro" id="IPR050201">
    <property type="entry name" value="Bacterial_glucokinase"/>
</dbReference>
<dbReference type="Pfam" id="PF02685">
    <property type="entry name" value="Glucokinase"/>
    <property type="match status" value="1"/>
</dbReference>
<keyword evidence="5" id="KW-1185">Reference proteome</keyword>
<dbReference type="GO" id="GO:0005829">
    <property type="term" value="C:cytosol"/>
    <property type="evidence" value="ECO:0007669"/>
    <property type="project" value="TreeGrafter"/>
</dbReference>
<dbReference type="InterPro" id="IPR003836">
    <property type="entry name" value="Glucokinase"/>
</dbReference>
<dbReference type="EMBL" id="FOYI01000012">
    <property type="protein sequence ID" value="SFR17136.1"/>
    <property type="molecule type" value="Genomic_DNA"/>
</dbReference>
<organism evidence="4 5">
    <name type="scientific">Poseidonocella sedimentorum</name>
    <dbReference type="NCBI Taxonomy" id="871652"/>
    <lineage>
        <taxon>Bacteria</taxon>
        <taxon>Pseudomonadati</taxon>
        <taxon>Pseudomonadota</taxon>
        <taxon>Alphaproteobacteria</taxon>
        <taxon>Rhodobacterales</taxon>
        <taxon>Roseobacteraceae</taxon>
        <taxon>Poseidonocella</taxon>
    </lineage>
</organism>
<dbReference type="CDD" id="cd24008">
    <property type="entry name" value="ASKHA_NBD_GLK"/>
    <property type="match status" value="1"/>
</dbReference>
<dbReference type="PANTHER" id="PTHR47690:SF1">
    <property type="entry name" value="GLUCOKINASE"/>
    <property type="match status" value="1"/>
</dbReference>
<reference evidence="4 5" key="1">
    <citation type="submission" date="2016-10" db="EMBL/GenBank/DDBJ databases">
        <authorList>
            <person name="de Groot N.N."/>
        </authorList>
    </citation>
    <scope>NUCLEOTIDE SEQUENCE [LARGE SCALE GENOMIC DNA]</scope>
    <source>
        <strain evidence="5">KMM 9023,NRIC 0796,JCM 17311,KCTC 23692</strain>
    </source>
</reference>
<gene>
    <name evidence="4" type="ORF">SAMN04515673_11224</name>
</gene>
<comment type="similarity">
    <text evidence="3">Belongs to the bacterial glucokinase family.</text>
</comment>
<dbReference type="PANTHER" id="PTHR47690">
    <property type="entry name" value="GLUCOKINASE"/>
    <property type="match status" value="1"/>
</dbReference>
<dbReference type="GO" id="GO:0006096">
    <property type="term" value="P:glycolytic process"/>
    <property type="evidence" value="ECO:0007669"/>
    <property type="project" value="InterPro"/>
</dbReference>
<evidence type="ECO:0000313" key="5">
    <source>
        <dbReference type="Proteomes" id="UP000199302"/>
    </source>
</evidence>
<dbReference type="InterPro" id="IPR043129">
    <property type="entry name" value="ATPase_NBD"/>
</dbReference>
<dbReference type="GO" id="GO:0005524">
    <property type="term" value="F:ATP binding"/>
    <property type="evidence" value="ECO:0007669"/>
    <property type="project" value="InterPro"/>
</dbReference>
<keyword evidence="1" id="KW-0808">Transferase</keyword>
<evidence type="ECO:0000256" key="1">
    <source>
        <dbReference type="ARBA" id="ARBA00022679"/>
    </source>
</evidence>
<evidence type="ECO:0000256" key="2">
    <source>
        <dbReference type="ARBA" id="ARBA00022777"/>
    </source>
</evidence>
<sequence>MTDPVTMIHPDNAYTLVADVGGTNTRVALADGAALVPGTIRRYRNAEFPGIESVLAQFLDDEGGADPAAACIAVAGPVHNGVAELTNLDWSIDGGALARSTRSETVAILNDLQAQGHALPYLTPEAQREVVPAGVEDSRGTTRLVIGVGTGFNAALVLTDAGKTIVPPSEAGHASLLVRNESEYRLSRYIESAHGLPGIEDVLSGRGLERVYQWLGQEDGDFRQQTAAEIMAHCADGTDPRAEDTVRHFVRILGAVAGNLSLIQLPFGGVYLVGGVARAMTPYLQPFGFADAFRDKGRFAGFMKNFAVHVVEDDYAALTGCAAHIASVIAAKS</sequence>
<dbReference type="GO" id="GO:0005536">
    <property type="term" value="F:D-glucose binding"/>
    <property type="evidence" value="ECO:0007669"/>
    <property type="project" value="InterPro"/>
</dbReference>
<dbReference type="Gene3D" id="3.40.367.20">
    <property type="match status" value="1"/>
</dbReference>
<dbReference type="Gene3D" id="3.30.420.40">
    <property type="match status" value="1"/>
</dbReference>
<dbReference type="GO" id="GO:0004340">
    <property type="term" value="F:glucokinase activity"/>
    <property type="evidence" value="ECO:0007669"/>
    <property type="project" value="InterPro"/>
</dbReference>
<dbReference type="Proteomes" id="UP000199302">
    <property type="component" value="Unassembled WGS sequence"/>
</dbReference>
<evidence type="ECO:0000256" key="3">
    <source>
        <dbReference type="RuleBase" id="RU004046"/>
    </source>
</evidence>
<keyword evidence="2 4" id="KW-0418">Kinase</keyword>
<proteinExistence type="inferred from homology"/>
<protein>
    <submittedName>
        <fullName evidence="4">Glucokinase</fullName>
    </submittedName>
</protein>
<name>A0A1I6EHA7_9RHOB</name>
<evidence type="ECO:0000313" key="4">
    <source>
        <dbReference type="EMBL" id="SFR17136.1"/>
    </source>
</evidence>